<proteinExistence type="predicted"/>
<comment type="caution">
    <text evidence="1">The sequence shown here is derived from an EMBL/GenBank/DDBJ whole genome shotgun (WGS) entry which is preliminary data.</text>
</comment>
<dbReference type="Proteomes" id="UP001163324">
    <property type="component" value="Chromosome 2"/>
</dbReference>
<organism evidence="1 2">
    <name type="scientific">Trichothecium roseum</name>
    <dbReference type="NCBI Taxonomy" id="47278"/>
    <lineage>
        <taxon>Eukaryota</taxon>
        <taxon>Fungi</taxon>
        <taxon>Dikarya</taxon>
        <taxon>Ascomycota</taxon>
        <taxon>Pezizomycotina</taxon>
        <taxon>Sordariomycetes</taxon>
        <taxon>Hypocreomycetidae</taxon>
        <taxon>Hypocreales</taxon>
        <taxon>Hypocreales incertae sedis</taxon>
        <taxon>Trichothecium</taxon>
    </lineage>
</organism>
<sequence length="458" mass="48426">MRSYALAAALAGTALAAPFAQLGAINKRQSTPQNKFTVVKAGTIDDVIVDDDTVLNGTYTGDKTKVIKPHQIREPVSGNLPLKLVNNLGGENLKCYIAGTDSDGKVVFLGSDASLIYPSSGGSAEPVPIADPIAITMPAQGETFEITIPIAFSSGRVYFSEGDLSFYMVATGNGGEGLVQPSINNAADPSVDLNWGFVELTLTEDGVVWANISYVDFVGIIMSMTLNEKDGKVQEVVGLAADGVQAVCDGLLAQGDADGRPWGAMCLTNKEGGAPLRVVSPEDYEAIAGGGFEDYWTSYVDEVWELYKTKPLTINTQNDGGEVQCKVDGDELKCDGDNRGYVKPVAMDIWGCNTGPFGILEGDNSIHLAVVPRLCAAFTRHTLTDEGGDYQPGPGADTYYQADPTSHYSKVIKGLEVDGKGYTFAYDDVNPDSAPDAAGLVSSGNFNDLTFYIGGKGN</sequence>
<reference evidence="1" key="1">
    <citation type="submission" date="2022-10" db="EMBL/GenBank/DDBJ databases">
        <title>Complete Genome of Trichothecium roseum strain YXFP-22015, a Plant Pathogen Isolated from Citrus.</title>
        <authorList>
            <person name="Wang Y."/>
            <person name="Zhu L."/>
        </authorList>
    </citation>
    <scope>NUCLEOTIDE SEQUENCE</scope>
    <source>
        <strain evidence="1">YXFP-22015</strain>
    </source>
</reference>
<dbReference type="EMBL" id="CM047941">
    <property type="protein sequence ID" value="KAI9902439.1"/>
    <property type="molecule type" value="Genomic_DNA"/>
</dbReference>
<evidence type="ECO:0000313" key="2">
    <source>
        <dbReference type="Proteomes" id="UP001163324"/>
    </source>
</evidence>
<gene>
    <name evidence="1" type="ORF">N3K66_001791</name>
</gene>
<name>A0ACC0V7S7_9HYPO</name>
<protein>
    <submittedName>
        <fullName evidence="1">Uncharacterized protein</fullName>
    </submittedName>
</protein>
<evidence type="ECO:0000313" key="1">
    <source>
        <dbReference type="EMBL" id="KAI9902439.1"/>
    </source>
</evidence>
<accession>A0ACC0V7S7</accession>
<keyword evidence="2" id="KW-1185">Reference proteome</keyword>